<dbReference type="SMART" id="SM00415">
    <property type="entry name" value="HSF"/>
    <property type="match status" value="1"/>
</dbReference>
<feature type="compositionally biased region" description="Basic residues" evidence="5">
    <location>
        <begin position="107"/>
        <end position="117"/>
    </location>
</feature>
<dbReference type="GO" id="GO:0003700">
    <property type="term" value="F:DNA-binding transcription factor activity"/>
    <property type="evidence" value="ECO:0007669"/>
    <property type="project" value="InterPro"/>
</dbReference>
<keyword evidence="3" id="KW-0539">Nucleus</keyword>
<dbReference type="InterPro" id="IPR000232">
    <property type="entry name" value="HSF_DNA-bd"/>
</dbReference>
<feature type="domain" description="HSF-type DNA-binding" evidence="6">
    <location>
        <begin position="364"/>
        <end position="459"/>
    </location>
</feature>
<evidence type="ECO:0000313" key="7">
    <source>
        <dbReference type="EMBL" id="CAD9323411.1"/>
    </source>
</evidence>
<dbReference type="Pfam" id="PF00447">
    <property type="entry name" value="HSF_DNA-bind"/>
    <property type="match status" value="1"/>
</dbReference>
<feature type="region of interest" description="Disordered" evidence="5">
    <location>
        <begin position="1"/>
        <end position="22"/>
    </location>
</feature>
<evidence type="ECO:0000256" key="2">
    <source>
        <dbReference type="ARBA" id="ARBA00023125"/>
    </source>
</evidence>
<proteinExistence type="inferred from homology"/>
<dbReference type="SUPFAM" id="SSF46785">
    <property type="entry name" value="Winged helix' DNA-binding domain"/>
    <property type="match status" value="1"/>
</dbReference>
<accession>A0A7S2E9I0</accession>
<dbReference type="EMBL" id="HBGN01011815">
    <property type="protein sequence ID" value="CAD9323411.1"/>
    <property type="molecule type" value="Transcribed_RNA"/>
</dbReference>
<dbReference type="InterPro" id="IPR036388">
    <property type="entry name" value="WH-like_DNA-bd_sf"/>
</dbReference>
<dbReference type="InterPro" id="IPR036390">
    <property type="entry name" value="WH_DNA-bd_sf"/>
</dbReference>
<dbReference type="AlphaFoldDB" id="A0A7S2E9I0"/>
<comment type="subcellular location">
    <subcellularLocation>
        <location evidence="1">Nucleus</location>
    </subcellularLocation>
</comment>
<reference evidence="7" key="1">
    <citation type="submission" date="2021-01" db="EMBL/GenBank/DDBJ databases">
        <authorList>
            <person name="Corre E."/>
            <person name="Pelletier E."/>
            <person name="Niang G."/>
            <person name="Scheremetjew M."/>
            <person name="Finn R."/>
            <person name="Kale V."/>
            <person name="Holt S."/>
            <person name="Cochrane G."/>
            <person name="Meng A."/>
            <person name="Brown T."/>
            <person name="Cohen L."/>
        </authorList>
    </citation>
    <scope>NUCLEOTIDE SEQUENCE</scope>
    <source>
        <strain evidence="7">Pop2</strain>
    </source>
</reference>
<protein>
    <recommendedName>
        <fullName evidence="6">HSF-type DNA-binding domain-containing protein</fullName>
    </recommendedName>
</protein>
<dbReference type="GO" id="GO:0005634">
    <property type="term" value="C:nucleus"/>
    <property type="evidence" value="ECO:0007669"/>
    <property type="project" value="UniProtKB-SubCell"/>
</dbReference>
<sequence>MFVDPKRKSSSPMSDSSDQASSLSSISLSSMFQKYQSQNSLDLSIDTSIWETDDSLSTSNICEGNGCSSSSSSASIQKYREVERISSSLSSRKNIHSEPDEGNFPSPRKKCISSSEKKRKISAGAGFLLSETDEENDSISPSVVFSKREQGDIWSVMKMDSGTNFSSSEISLKYTKKCRRELVEKTLNIDASFPPNHDQAISNLSLSTNGKSKRVGVNMSSSDAKDEVFTNSTLLSPPGVAEKSDIKVEIAGSYVSSSSRTSPANSIGSTKIEKEYDKETLLTQIARKVILCDKYEQKSNEFQGFALTNASTANFLEYPVSVTPVPTSFSGEKTPDYLTSVTDTIIYKDYSTTQGQNPYALCKKNPRFPQKLHQILSHPDSKKWIVWLPHGRAWKILDQSQFQDKVLPKFFPHGKMMSFMRQVSHWGFKRVHNGPDKNSYYHELFLRGLPHVSEKMKRKPTGKSKDESRSVLSTLHIAPDFYQISKEHPLPDEN</sequence>
<dbReference type="PANTHER" id="PTHR10015:SF206">
    <property type="entry name" value="HSF-TYPE DNA-BINDING DOMAIN-CONTAINING PROTEIN"/>
    <property type="match status" value="1"/>
</dbReference>
<dbReference type="PRINTS" id="PR00056">
    <property type="entry name" value="HSFDOMAIN"/>
</dbReference>
<evidence type="ECO:0000259" key="6">
    <source>
        <dbReference type="SMART" id="SM00415"/>
    </source>
</evidence>
<evidence type="ECO:0000256" key="4">
    <source>
        <dbReference type="RuleBase" id="RU004020"/>
    </source>
</evidence>
<organism evidence="7">
    <name type="scientific">Ditylum brightwellii</name>
    <dbReference type="NCBI Taxonomy" id="49249"/>
    <lineage>
        <taxon>Eukaryota</taxon>
        <taxon>Sar</taxon>
        <taxon>Stramenopiles</taxon>
        <taxon>Ochrophyta</taxon>
        <taxon>Bacillariophyta</taxon>
        <taxon>Mediophyceae</taxon>
        <taxon>Lithodesmiophycidae</taxon>
        <taxon>Lithodesmiales</taxon>
        <taxon>Lithodesmiaceae</taxon>
        <taxon>Ditylum</taxon>
    </lineage>
</organism>
<dbReference type="Gene3D" id="1.10.10.10">
    <property type="entry name" value="Winged helix-like DNA-binding domain superfamily/Winged helix DNA-binding domain"/>
    <property type="match status" value="1"/>
</dbReference>
<comment type="similarity">
    <text evidence="4">Belongs to the HSF family.</text>
</comment>
<evidence type="ECO:0000256" key="3">
    <source>
        <dbReference type="ARBA" id="ARBA00023242"/>
    </source>
</evidence>
<name>A0A7S2E9I0_9STRA</name>
<dbReference type="FunFam" id="1.10.10.10:FF:000479">
    <property type="entry name" value="Predicted protein"/>
    <property type="match status" value="1"/>
</dbReference>
<gene>
    <name evidence="7" type="ORF">DBRI1063_LOCUS7533</name>
</gene>
<evidence type="ECO:0000256" key="5">
    <source>
        <dbReference type="SAM" id="MobiDB-lite"/>
    </source>
</evidence>
<dbReference type="GO" id="GO:0043565">
    <property type="term" value="F:sequence-specific DNA binding"/>
    <property type="evidence" value="ECO:0007669"/>
    <property type="project" value="InterPro"/>
</dbReference>
<evidence type="ECO:0000256" key="1">
    <source>
        <dbReference type="ARBA" id="ARBA00004123"/>
    </source>
</evidence>
<feature type="compositionally biased region" description="Low complexity" evidence="5">
    <location>
        <begin position="10"/>
        <end position="22"/>
    </location>
</feature>
<dbReference type="PANTHER" id="PTHR10015">
    <property type="entry name" value="HEAT SHOCK TRANSCRIPTION FACTOR"/>
    <property type="match status" value="1"/>
</dbReference>
<keyword evidence="2" id="KW-0238">DNA-binding</keyword>
<feature type="region of interest" description="Disordered" evidence="5">
    <location>
        <begin position="85"/>
        <end position="117"/>
    </location>
</feature>